<feature type="compositionally biased region" description="Low complexity" evidence="1">
    <location>
        <begin position="476"/>
        <end position="492"/>
    </location>
</feature>
<feature type="non-terminal residue" evidence="3">
    <location>
        <position position="1"/>
    </location>
</feature>
<dbReference type="OMA" id="SRYNFQA"/>
<feature type="non-terminal residue" evidence="3">
    <location>
        <position position="569"/>
    </location>
</feature>
<evidence type="ECO:0000313" key="4">
    <source>
        <dbReference type="Proteomes" id="UP000258309"/>
    </source>
</evidence>
<feature type="region of interest" description="Disordered" evidence="1">
    <location>
        <begin position="1"/>
        <end position="106"/>
    </location>
</feature>
<comment type="caution">
    <text evidence="3">The sequence shown here is derived from an EMBL/GenBank/DDBJ whole genome shotgun (WGS) entry which is preliminary data.</text>
</comment>
<feature type="region of interest" description="Disordered" evidence="1">
    <location>
        <begin position="296"/>
        <end position="316"/>
    </location>
</feature>
<feature type="region of interest" description="Disordered" evidence="1">
    <location>
        <begin position="476"/>
        <end position="496"/>
    </location>
</feature>
<feature type="compositionally biased region" description="Basic and acidic residues" evidence="1">
    <location>
        <begin position="560"/>
        <end position="569"/>
    </location>
</feature>
<evidence type="ECO:0000259" key="2">
    <source>
        <dbReference type="PROSITE" id="PS50004"/>
    </source>
</evidence>
<dbReference type="GO" id="GO:0010628">
    <property type="term" value="P:positive regulation of gene expression"/>
    <property type="evidence" value="ECO:0007669"/>
    <property type="project" value="TreeGrafter"/>
</dbReference>
<reference evidence="3 4" key="1">
    <citation type="submission" date="2018-05" db="EMBL/GenBank/DDBJ databases">
        <title>Draft genome sequence of Scytalidium lignicola DSM 105466, a ubiquitous saprotrophic fungus.</title>
        <authorList>
            <person name="Buettner E."/>
            <person name="Gebauer A.M."/>
            <person name="Hofrichter M."/>
            <person name="Liers C."/>
            <person name="Kellner H."/>
        </authorList>
    </citation>
    <scope>NUCLEOTIDE SEQUENCE [LARGE SCALE GENOMIC DNA]</scope>
    <source>
        <strain evidence="3 4">DSM 105466</strain>
    </source>
</reference>
<name>A0A3E2GZY7_SCYLI</name>
<dbReference type="SUPFAM" id="SSF49562">
    <property type="entry name" value="C2 domain (Calcium/lipid-binding domain, CaLB)"/>
    <property type="match status" value="1"/>
</dbReference>
<dbReference type="AlphaFoldDB" id="A0A3E2GZY7"/>
<evidence type="ECO:0000256" key="1">
    <source>
        <dbReference type="SAM" id="MobiDB-lite"/>
    </source>
</evidence>
<accession>A0A3E2GZY7</accession>
<feature type="compositionally biased region" description="Polar residues" evidence="1">
    <location>
        <begin position="21"/>
        <end position="35"/>
    </location>
</feature>
<keyword evidence="4" id="KW-1185">Reference proteome</keyword>
<feature type="region of interest" description="Disordered" evidence="1">
    <location>
        <begin position="536"/>
        <end position="569"/>
    </location>
</feature>
<dbReference type="OrthoDB" id="73919at2759"/>
<dbReference type="InterPro" id="IPR035892">
    <property type="entry name" value="C2_domain_sf"/>
</dbReference>
<dbReference type="EMBL" id="NCSJ02000246">
    <property type="protein sequence ID" value="RFU26730.1"/>
    <property type="molecule type" value="Genomic_DNA"/>
</dbReference>
<dbReference type="Proteomes" id="UP000258309">
    <property type="component" value="Unassembled WGS sequence"/>
</dbReference>
<feature type="compositionally biased region" description="Basic and acidic residues" evidence="1">
    <location>
        <begin position="89"/>
        <end position="106"/>
    </location>
</feature>
<protein>
    <recommendedName>
        <fullName evidence="2">C2 domain-containing protein</fullName>
    </recommendedName>
</protein>
<dbReference type="PROSITE" id="PS50004">
    <property type="entry name" value="C2"/>
    <property type="match status" value="1"/>
</dbReference>
<dbReference type="SMART" id="SM00239">
    <property type="entry name" value="C2"/>
    <property type="match status" value="1"/>
</dbReference>
<dbReference type="PANTHER" id="PTHR47800">
    <property type="entry name" value="C2 DOMAIN-CONTAINING PROTEIN"/>
    <property type="match status" value="1"/>
</dbReference>
<feature type="compositionally biased region" description="Basic and acidic residues" evidence="1">
    <location>
        <begin position="40"/>
        <end position="72"/>
    </location>
</feature>
<dbReference type="Gene3D" id="2.60.40.150">
    <property type="entry name" value="C2 domain"/>
    <property type="match status" value="1"/>
</dbReference>
<organism evidence="3 4">
    <name type="scientific">Scytalidium lignicola</name>
    <name type="common">Hyphomycete</name>
    <dbReference type="NCBI Taxonomy" id="5539"/>
    <lineage>
        <taxon>Eukaryota</taxon>
        <taxon>Fungi</taxon>
        <taxon>Dikarya</taxon>
        <taxon>Ascomycota</taxon>
        <taxon>Pezizomycotina</taxon>
        <taxon>Leotiomycetes</taxon>
        <taxon>Leotiomycetes incertae sedis</taxon>
        <taxon>Scytalidium</taxon>
    </lineage>
</organism>
<feature type="compositionally biased region" description="Basic and acidic residues" evidence="1">
    <location>
        <begin position="536"/>
        <end position="550"/>
    </location>
</feature>
<proteinExistence type="predicted"/>
<dbReference type="Pfam" id="PF00168">
    <property type="entry name" value="C2"/>
    <property type="match status" value="1"/>
</dbReference>
<dbReference type="STRING" id="5539.A0A3E2GZY7"/>
<gene>
    <name evidence="3" type="ORF">B7463_g9617</name>
</gene>
<dbReference type="InterPro" id="IPR000008">
    <property type="entry name" value="C2_dom"/>
</dbReference>
<feature type="domain" description="C2" evidence="2">
    <location>
        <begin position="95"/>
        <end position="228"/>
    </location>
</feature>
<sequence>MTSPNKDNDQTKREAARDSIGSAQDQNSTENTNGVSHMRKQGEEDGHDPKHNGSMQDKRKTTSGFDEKKEHAINSILSRARFAKKKAKDKKEKVKPNTFHGGHDDTPIPKFYGDTYTIQFTFHRAENLPISDLKERASDPYISATLSSFLPKRHKEDRDLVLRTKTIHRNTNPEWEQQWIVAGIPSDGFRLKCRLYDEDPSDHDDRLGNVTVYERGIDGNWPGIKEESFDIKKRMGSKRAYTLKACTGILSMNMHMGGKLYLSAKILGKTQGFDGRMYTIGPNWWIKHNSPMMGRLAGTKDAKDSESGEDDPGKPKIEKYDFQANQIQLQGPVPACLYHRYVEYKPIMKGMFVRTTLRGRLLNSALHHQHRRIYNYSGSTEYGIVKPKSEEASSQFLKLAHYAEDGRIFTYILNLDGLLRFTETGKEFGIDILSKHSMHSDVANYVAYSGEFFIRRIGDSTGSAEALLDQETSLNTKNSLTSTSSSSNPSSTDPKDYEVVIDNDSGTYQPKGDLLPDLQKFLSANFPGLHVVTKDCSDERLQKAKEERREMRRRKRGKREAKTQKTSGE</sequence>
<dbReference type="PANTHER" id="PTHR47800:SF5">
    <property type="entry name" value="FER-1-LIKE PROTEIN 6"/>
    <property type="match status" value="1"/>
</dbReference>
<feature type="compositionally biased region" description="Basic and acidic residues" evidence="1">
    <location>
        <begin position="298"/>
        <end position="316"/>
    </location>
</feature>
<evidence type="ECO:0000313" key="3">
    <source>
        <dbReference type="EMBL" id="RFU26730.1"/>
    </source>
</evidence>
<feature type="compositionally biased region" description="Basic and acidic residues" evidence="1">
    <location>
        <begin position="1"/>
        <end position="17"/>
    </location>
</feature>